<dbReference type="EMBL" id="AWQU01000089">
    <property type="protein sequence ID" value="KFB07186.1"/>
    <property type="molecule type" value="Genomic_DNA"/>
</dbReference>
<dbReference type="SUPFAM" id="SSF54001">
    <property type="entry name" value="Cysteine proteinases"/>
    <property type="match status" value="1"/>
</dbReference>
<dbReference type="PROSITE" id="PS51257">
    <property type="entry name" value="PROKAR_LIPOPROTEIN"/>
    <property type="match status" value="1"/>
</dbReference>
<evidence type="ECO:0000256" key="1">
    <source>
        <dbReference type="SAM" id="MobiDB-lite"/>
    </source>
</evidence>
<dbReference type="InterPro" id="IPR002931">
    <property type="entry name" value="Transglutaminase-like"/>
</dbReference>
<dbReference type="InterPro" id="IPR038765">
    <property type="entry name" value="Papain-like_cys_pep_sf"/>
</dbReference>
<evidence type="ECO:0000313" key="4">
    <source>
        <dbReference type="Proteomes" id="UP000028523"/>
    </source>
</evidence>
<organism evidence="3 4">
    <name type="scientific">Malacoplasma iowae DK-CPA</name>
    <dbReference type="NCBI Taxonomy" id="1394179"/>
    <lineage>
        <taxon>Bacteria</taxon>
        <taxon>Bacillati</taxon>
        <taxon>Mycoplasmatota</taxon>
        <taxon>Mycoplasmoidales</taxon>
        <taxon>Mycoplasmoidaceae</taxon>
        <taxon>Malacoplasma</taxon>
    </lineage>
</organism>
<name>A0A084U2K0_MALIO</name>
<accession>A0A084U2K0</accession>
<dbReference type="Proteomes" id="UP000028523">
    <property type="component" value="Unassembled WGS sequence"/>
</dbReference>
<feature type="region of interest" description="Disordered" evidence="1">
    <location>
        <begin position="40"/>
        <end position="82"/>
    </location>
</feature>
<evidence type="ECO:0000313" key="3">
    <source>
        <dbReference type="EMBL" id="KFB07186.1"/>
    </source>
</evidence>
<proteinExistence type="predicted"/>
<evidence type="ECO:0000259" key="2">
    <source>
        <dbReference type="Pfam" id="PF01841"/>
    </source>
</evidence>
<dbReference type="AlphaFoldDB" id="A0A084U2K0"/>
<protein>
    <submittedName>
        <fullName evidence="3">Transglutaminase-like superfamily domain-containing protein</fullName>
    </submittedName>
</protein>
<reference evidence="3 4" key="1">
    <citation type="journal article" date="2014" name="PLoS ONE">
        <title>Reduction of Hydrogen Peroxide Accumulation and Toxicity by a Catalase from Mycoplasma iowae.</title>
        <authorList>
            <person name="Pritchard R.E."/>
            <person name="Prassinos A.J."/>
            <person name="Osborne J.D."/>
            <person name="Raviv Z."/>
            <person name="Balish M.F."/>
        </authorList>
    </citation>
    <scope>NUCLEOTIDE SEQUENCE [LARGE SCALE GENOMIC DNA]</scope>
    <source>
        <strain evidence="3 4">DK-CPA</strain>
    </source>
</reference>
<comment type="caution">
    <text evidence="3">The sequence shown here is derived from an EMBL/GenBank/DDBJ whole genome shotgun (WGS) entry which is preliminary data.</text>
</comment>
<feature type="domain" description="Transglutaminase-like" evidence="2">
    <location>
        <begin position="265"/>
        <end position="363"/>
    </location>
</feature>
<dbReference type="Pfam" id="PF01841">
    <property type="entry name" value="Transglut_core"/>
    <property type="match status" value="1"/>
</dbReference>
<sequence length="971" mass="114202">MKGVVMKKWKKFKVMLFGSTTLAVLLIVPTVLTSCWSGNEIVTNTPDNPIPPTEKPGTNPGEDNNTTPPDEKPVTPPVTPDKEGYIKYVDYFLDPNTPKGQEENKEYWITNPNTQNKNILTRWGNVPLPMKENVTAEEVYDYFTYVANNGQLGRSYSFGERKIETDWIANIYIQWLVENWALYPWMSFENDPAYFHTDNMDSSQKYDYWILDKWRGNYDKFFDQNKFYIKNNKFSNTADLITIESQQREKFFEMIRLFLINYYRPGMSDLDKALAVFDFVMTYIAYGDSSKDPYGVYMKHMGVCVHYSFTSAFLLNLIGVPAFMNIAGDMLSHPGIEPPGHAVTWVWIDGDNSNQKKWYIMDATASDYKGETTWPSAYILSSNGTWNYFLNPVSDIPGGNIDYNLKQNSFFEFLNGPWYSPYKNQQVKISENYDYLDQMGTFYNIKNSFGKSTYKQSKPVWFNKNWYSMVIENDTQIKFYKTSMGNTIKEEFYVPSNIISELGTLGRTKYSNPFFGTYNDWLAFSVFEKPDYMNQKPLENKRKIYFHNFNDTNWENTQTFDIPDEVLFVDEKGNKYETNKAFFQTFFFDSDKLCIEYSFKDNAGNTIGTTIKRYELPIEVQIKNDKYLDWKVVENAKIYYRLMGNTHQVGTENQQVTLENKEKYNEYFDKFKASDKPYNDLLTLKDYSDKFEKSLLTAKENIASGVSSDIYLIEESAFEQYGYYFDDINPGFDSFYNLNNDQYNTALKYDIYFSSKSDDQYDLIAKDLYKPVIKKTDFEKYNSSPNGKYYIKIHNYNDTLTYNTDPFYFAITDSKNVAIQPEQPKILYTDNLSPSLPQGQTNYYDKFIYNWYDQKYTLSFSYQWSKISATYDANVSLKRYDFKTKQIKTLKTWYDPLRNEKYDIGKITEDNKGIYFYDVEIKYKSDSKVFNLYSPFMYMMTKNDVDSNNFTKWVSLSNELKTLIKANNSKI</sequence>
<dbReference type="Gene3D" id="3.10.620.30">
    <property type="match status" value="1"/>
</dbReference>
<gene>
    <name evidence="3" type="ORF">P271_10</name>
</gene>
<keyword evidence="4" id="KW-1185">Reference proteome</keyword>